<organism evidence="3 4">
    <name type="scientific">Marasmiellus scandens</name>
    <dbReference type="NCBI Taxonomy" id="2682957"/>
    <lineage>
        <taxon>Eukaryota</taxon>
        <taxon>Fungi</taxon>
        <taxon>Dikarya</taxon>
        <taxon>Basidiomycota</taxon>
        <taxon>Agaricomycotina</taxon>
        <taxon>Agaricomycetes</taxon>
        <taxon>Agaricomycetidae</taxon>
        <taxon>Agaricales</taxon>
        <taxon>Marasmiineae</taxon>
        <taxon>Omphalotaceae</taxon>
        <taxon>Marasmiellus</taxon>
    </lineage>
</organism>
<feature type="compositionally biased region" description="Basic and acidic residues" evidence="1">
    <location>
        <begin position="182"/>
        <end position="193"/>
    </location>
</feature>
<evidence type="ECO:0000313" key="4">
    <source>
        <dbReference type="Proteomes" id="UP001498398"/>
    </source>
</evidence>
<feature type="compositionally biased region" description="Polar residues" evidence="1">
    <location>
        <begin position="87"/>
        <end position="100"/>
    </location>
</feature>
<feature type="region of interest" description="Disordered" evidence="1">
    <location>
        <begin position="178"/>
        <end position="239"/>
    </location>
</feature>
<evidence type="ECO:0000256" key="1">
    <source>
        <dbReference type="SAM" id="MobiDB-lite"/>
    </source>
</evidence>
<dbReference type="Pfam" id="PF20415">
    <property type="entry name" value="DUF6699"/>
    <property type="match status" value="1"/>
</dbReference>
<accession>A0ABR1JRU9</accession>
<reference evidence="3 4" key="1">
    <citation type="submission" date="2024-01" db="EMBL/GenBank/DDBJ databases">
        <title>A draft genome for the cacao thread blight pathogen Marasmiellus scandens.</title>
        <authorList>
            <person name="Baruah I.K."/>
            <person name="Leung J."/>
            <person name="Bukari Y."/>
            <person name="Amoako-Attah I."/>
            <person name="Meinhardt L.W."/>
            <person name="Bailey B.A."/>
            <person name="Cohen S.P."/>
        </authorList>
    </citation>
    <scope>NUCLEOTIDE SEQUENCE [LARGE SCALE GENOMIC DNA]</scope>
    <source>
        <strain evidence="3 4">GH-19</strain>
    </source>
</reference>
<keyword evidence="4" id="KW-1185">Reference proteome</keyword>
<evidence type="ECO:0000259" key="2">
    <source>
        <dbReference type="Pfam" id="PF20415"/>
    </source>
</evidence>
<sequence length="480" mass="53973">MSTALRAEVSRTRVDFELHSLKPSKRSIPRHRGYVPVRSCLRAVPQTFPLVGVDEFGFRQPRPRRLSESVVTVSELSSKPFNFVSQTYDPYSSDNPNKPHSYSIRPSHGHSKSGNHRRSKSTMAVPVRPTSPVSAWQYEHHRPIMTPSTIYSQRRGTLRRRHASDDLRAEGEWEWVPDDDFENTRSDDYEHGQRYTHRPISGHRRTQSDLTYSKSPRSHPRQALHPVETNSPHSHRNVQHSPMTTAYLDLATSYPPYTHSPFTYTAPLPSSPSGLYLHPELSLMSSLIYSIVLSPSTARSRLDDTYGSSSHHSRTLLASAAMSGASRIFIHLGHGHTKGPGGALAAWMRRWGPMELRRSQKDITVFDLLSVLHRYFHNPLAPDEVSALSADSKEYLKRARDGRLWVEGQAGKQGEAWKVAVGKVRDFVVDLKNGGREKESPSPAVSLLRLDVLVGYTVFAGLKVIGCRDDQKYGATGQSN</sequence>
<proteinExistence type="predicted"/>
<feature type="compositionally biased region" description="Basic residues" evidence="1">
    <location>
        <begin position="107"/>
        <end position="120"/>
    </location>
</feature>
<feature type="domain" description="DUF6699" evidence="2">
    <location>
        <begin position="288"/>
        <end position="463"/>
    </location>
</feature>
<evidence type="ECO:0000313" key="3">
    <source>
        <dbReference type="EMBL" id="KAK7466227.1"/>
    </source>
</evidence>
<feature type="region of interest" description="Disordered" evidence="1">
    <location>
        <begin position="87"/>
        <end position="128"/>
    </location>
</feature>
<dbReference type="Proteomes" id="UP001498398">
    <property type="component" value="Unassembled WGS sequence"/>
</dbReference>
<comment type="caution">
    <text evidence="3">The sequence shown here is derived from an EMBL/GenBank/DDBJ whole genome shotgun (WGS) entry which is preliminary data.</text>
</comment>
<protein>
    <recommendedName>
        <fullName evidence="2">DUF6699 domain-containing protein</fullName>
    </recommendedName>
</protein>
<dbReference type="EMBL" id="JBANRG010000005">
    <property type="protein sequence ID" value="KAK7466227.1"/>
    <property type="molecule type" value="Genomic_DNA"/>
</dbReference>
<feature type="compositionally biased region" description="Basic residues" evidence="1">
    <location>
        <begin position="194"/>
        <end position="205"/>
    </location>
</feature>
<dbReference type="InterPro" id="IPR046522">
    <property type="entry name" value="DUF6699"/>
</dbReference>
<name>A0ABR1JRU9_9AGAR</name>
<gene>
    <name evidence="3" type="ORF">VKT23_004954</name>
</gene>